<name>A0A1D8D864_CHLLM</name>
<proteinExistence type="predicted"/>
<dbReference type="AlphaFoldDB" id="A0A1D8D864"/>
<dbReference type="EMBL" id="CP017305">
    <property type="protein sequence ID" value="AOS83849.1"/>
    <property type="molecule type" value="Genomic_DNA"/>
</dbReference>
<organism evidence="2 3">
    <name type="scientific">Chlorobaculum limnaeum</name>
    <dbReference type="NCBI Taxonomy" id="274537"/>
    <lineage>
        <taxon>Bacteria</taxon>
        <taxon>Pseudomonadati</taxon>
        <taxon>Chlorobiota</taxon>
        <taxon>Chlorobiia</taxon>
        <taxon>Chlorobiales</taxon>
        <taxon>Chlorobiaceae</taxon>
        <taxon>Chlorobaculum</taxon>
    </lineage>
</organism>
<protein>
    <submittedName>
        <fullName evidence="2">Uncharacterized protein</fullName>
    </submittedName>
</protein>
<accession>A0A1D8D864</accession>
<dbReference type="KEGG" id="clz:BIU88_06605"/>
<evidence type="ECO:0000313" key="3">
    <source>
        <dbReference type="Proteomes" id="UP000095185"/>
    </source>
</evidence>
<gene>
    <name evidence="2" type="ORF">BIU88_06605</name>
</gene>
<dbReference type="Proteomes" id="UP000095185">
    <property type="component" value="Chromosome"/>
</dbReference>
<evidence type="ECO:0000256" key="1">
    <source>
        <dbReference type="SAM" id="Phobius"/>
    </source>
</evidence>
<keyword evidence="1" id="KW-0812">Transmembrane</keyword>
<sequence>MCELVLSFQEFLKIVPGIVIFPFSFYLAWKKIGIDVAASFTVCSDRITAERISEVVLVNLKDKPIAVFAIYAVIGDDISWEVDKFDPPIILKPLESSLIETKPYSELYLDAEKYEPDFILNAKNRYLYRNIS</sequence>
<evidence type="ECO:0000313" key="2">
    <source>
        <dbReference type="EMBL" id="AOS83849.1"/>
    </source>
</evidence>
<keyword evidence="1" id="KW-0472">Membrane</keyword>
<feature type="transmembrane region" description="Helical" evidence="1">
    <location>
        <begin position="12"/>
        <end position="29"/>
    </location>
</feature>
<reference evidence="2" key="1">
    <citation type="submission" date="2016-09" db="EMBL/GenBank/DDBJ databases">
        <title>Genome sequence of Chlorobaculum limnaeum.</title>
        <authorList>
            <person name="Liu Z."/>
            <person name="Tank M."/>
            <person name="Bryant D.A."/>
        </authorList>
    </citation>
    <scope>NUCLEOTIDE SEQUENCE [LARGE SCALE GENOMIC DNA]</scope>
    <source>
        <strain evidence="2">DSM 1677</strain>
    </source>
</reference>
<keyword evidence="3" id="KW-1185">Reference proteome</keyword>
<keyword evidence="1" id="KW-1133">Transmembrane helix</keyword>